<proteinExistence type="predicted"/>
<evidence type="ECO:0000313" key="3">
    <source>
        <dbReference type="EMBL" id="VEL26866.1"/>
    </source>
</evidence>
<dbReference type="PANTHER" id="PTHR12302">
    <property type="entry name" value="EBNA2 BINDING PROTEIN P100"/>
    <property type="match status" value="1"/>
</dbReference>
<evidence type="ECO:0000313" key="4">
    <source>
        <dbReference type="Proteomes" id="UP000784294"/>
    </source>
</evidence>
<dbReference type="GO" id="GO:0006402">
    <property type="term" value="P:mRNA catabolic process"/>
    <property type="evidence" value="ECO:0007669"/>
    <property type="project" value="TreeGrafter"/>
</dbReference>
<evidence type="ECO:0000256" key="1">
    <source>
        <dbReference type="SAM" id="MobiDB-lite"/>
    </source>
</evidence>
<dbReference type="GO" id="GO:0005829">
    <property type="term" value="C:cytosol"/>
    <property type="evidence" value="ECO:0007669"/>
    <property type="project" value="TreeGrafter"/>
</dbReference>
<sequence>MFISSIRAPKFNPSDATYPTSNEAADENAKASNKTLLVGIRSRPLYDVPFMFEAREFLRKSLIGRKVEITVDYVQPKMIGSTFDDRICVSVRIGPTNIAEALVTKGLASVIRSRAGRAQETGSIGTEAPRAGTIETLLAAEAQAQKKHIGMYTAEVATPMRVIDLSSNLAKSKQFLPSLKRRGRLLAVVEFIISASRFRLYIPKENLLITLLLNGIECPRASRGSEAGDVFGDEALEFVRDLCMQRDVEIEIESVDRIGNFIGWLFILSQNNEEDMCKVSVAGKSKAKTNKKPASSSLPCGLTNTNLSVALVSKGLSTVHHAPFVERSVYYTELCRAEEGARKAKVGQWSLEDFTKSWEDSNNGASNNGHHEMEEQTIQNDELEGSISNGIKIEPKSGISKYSNRGRT</sequence>
<dbReference type="AlphaFoldDB" id="A0A448X311"/>
<comment type="caution">
    <text evidence="3">The sequence shown here is derived from an EMBL/GenBank/DDBJ whole genome shotgun (WGS) entry which is preliminary data.</text>
</comment>
<dbReference type="InterPro" id="IPR035437">
    <property type="entry name" value="SNase_OB-fold_sf"/>
</dbReference>
<dbReference type="Pfam" id="PF00565">
    <property type="entry name" value="SNase"/>
    <property type="match status" value="2"/>
</dbReference>
<dbReference type="SMART" id="SM00318">
    <property type="entry name" value="SNc"/>
    <property type="match status" value="2"/>
</dbReference>
<evidence type="ECO:0000259" key="2">
    <source>
        <dbReference type="PROSITE" id="PS50830"/>
    </source>
</evidence>
<dbReference type="GO" id="GO:0004518">
    <property type="term" value="F:nuclease activity"/>
    <property type="evidence" value="ECO:0007669"/>
    <property type="project" value="TreeGrafter"/>
</dbReference>
<dbReference type="EMBL" id="CAAALY010083269">
    <property type="protein sequence ID" value="VEL26866.1"/>
    <property type="molecule type" value="Genomic_DNA"/>
</dbReference>
<dbReference type="InterPro" id="IPR016071">
    <property type="entry name" value="Staphylococal_nuclease_OB-fold"/>
</dbReference>
<dbReference type="PANTHER" id="PTHR12302:SF2">
    <property type="entry name" value="STAPHYLOCOCCAL NUCLEASE DOMAIN-CONTAINING PROTEIN 1"/>
    <property type="match status" value="1"/>
</dbReference>
<dbReference type="Proteomes" id="UP000784294">
    <property type="component" value="Unassembled WGS sequence"/>
</dbReference>
<name>A0A448X311_9PLAT</name>
<dbReference type="PROSITE" id="PS50830">
    <property type="entry name" value="TNASE_3"/>
    <property type="match status" value="2"/>
</dbReference>
<dbReference type="GO" id="GO:0005634">
    <property type="term" value="C:nucleus"/>
    <property type="evidence" value="ECO:0007669"/>
    <property type="project" value="TreeGrafter"/>
</dbReference>
<dbReference type="Gene3D" id="2.40.50.90">
    <property type="match status" value="2"/>
</dbReference>
<reference evidence="3" key="1">
    <citation type="submission" date="2018-11" db="EMBL/GenBank/DDBJ databases">
        <authorList>
            <consortium name="Pathogen Informatics"/>
        </authorList>
    </citation>
    <scope>NUCLEOTIDE SEQUENCE</scope>
</reference>
<protein>
    <recommendedName>
        <fullName evidence="2">TNase-like domain-containing protein</fullName>
    </recommendedName>
</protein>
<organism evidence="3 4">
    <name type="scientific">Protopolystoma xenopodis</name>
    <dbReference type="NCBI Taxonomy" id="117903"/>
    <lineage>
        <taxon>Eukaryota</taxon>
        <taxon>Metazoa</taxon>
        <taxon>Spiralia</taxon>
        <taxon>Lophotrochozoa</taxon>
        <taxon>Platyhelminthes</taxon>
        <taxon>Monogenea</taxon>
        <taxon>Polyopisthocotylea</taxon>
        <taxon>Polystomatidea</taxon>
        <taxon>Polystomatidae</taxon>
        <taxon>Protopolystoma</taxon>
    </lineage>
</organism>
<accession>A0A448X311</accession>
<feature type="region of interest" description="Disordered" evidence="1">
    <location>
        <begin position="357"/>
        <end position="408"/>
    </location>
</feature>
<keyword evidence="4" id="KW-1185">Reference proteome</keyword>
<feature type="domain" description="TNase-like" evidence="2">
    <location>
        <begin position="1"/>
        <end position="154"/>
    </location>
</feature>
<dbReference type="SUPFAM" id="SSF50199">
    <property type="entry name" value="Staphylococcal nuclease"/>
    <property type="match status" value="2"/>
</dbReference>
<dbReference type="OrthoDB" id="6260104at2759"/>
<feature type="domain" description="TNase-like" evidence="2">
    <location>
        <begin position="183"/>
        <end position="351"/>
    </location>
</feature>
<gene>
    <name evidence="3" type="ORF">PXEA_LOCUS20306</name>
</gene>
<feature type="non-terminal residue" evidence="3">
    <location>
        <position position="1"/>
    </location>
</feature>
<dbReference type="GO" id="GO:0003723">
    <property type="term" value="F:RNA binding"/>
    <property type="evidence" value="ECO:0007669"/>
    <property type="project" value="TreeGrafter"/>
</dbReference>